<protein>
    <submittedName>
        <fullName evidence="10">Signal peptide peptidase SppA</fullName>
    </submittedName>
</protein>
<dbReference type="Gene3D" id="6.20.330.10">
    <property type="match status" value="1"/>
</dbReference>
<dbReference type="InterPro" id="IPR002142">
    <property type="entry name" value="Peptidase_S49"/>
</dbReference>
<dbReference type="Proteomes" id="UP001232063">
    <property type="component" value="Unassembled WGS sequence"/>
</dbReference>
<dbReference type="PIRSF" id="PIRSF001217">
    <property type="entry name" value="Protease_4_SppA"/>
    <property type="match status" value="1"/>
</dbReference>
<dbReference type="Gene3D" id="3.90.226.10">
    <property type="entry name" value="2-enoyl-CoA Hydratase, Chain A, domain 1"/>
    <property type="match status" value="3"/>
</dbReference>
<keyword evidence="4" id="KW-0378">Hydrolase</keyword>
<dbReference type="PANTHER" id="PTHR33209">
    <property type="entry name" value="PROTEASE 4"/>
    <property type="match status" value="1"/>
</dbReference>
<evidence type="ECO:0000256" key="5">
    <source>
        <dbReference type="ARBA" id="ARBA00022825"/>
    </source>
</evidence>
<dbReference type="AlphaFoldDB" id="A0AAE3R7M1"/>
<evidence type="ECO:0000256" key="3">
    <source>
        <dbReference type="ARBA" id="ARBA00022670"/>
    </source>
</evidence>
<evidence type="ECO:0000256" key="8">
    <source>
        <dbReference type="SAM" id="Phobius"/>
    </source>
</evidence>
<evidence type="ECO:0000256" key="4">
    <source>
        <dbReference type="ARBA" id="ARBA00022801"/>
    </source>
</evidence>
<dbReference type="NCBIfam" id="TIGR00705">
    <property type="entry name" value="SppA_67K"/>
    <property type="match status" value="1"/>
</dbReference>
<feature type="transmembrane region" description="Helical" evidence="8">
    <location>
        <begin position="7"/>
        <end position="30"/>
    </location>
</feature>
<dbReference type="CDD" id="cd07018">
    <property type="entry name" value="S49_SppA_67K_type"/>
    <property type="match status" value="1"/>
</dbReference>
<proteinExistence type="inferred from homology"/>
<evidence type="ECO:0000313" key="10">
    <source>
        <dbReference type="EMBL" id="MDJ1502944.1"/>
    </source>
</evidence>
<comment type="caution">
    <text evidence="10">The sequence shown here is derived from an EMBL/GenBank/DDBJ whole genome shotgun (WGS) entry which is preliminary data.</text>
</comment>
<keyword evidence="6 8" id="KW-0472">Membrane</keyword>
<feature type="active site" description="Nucleophile" evidence="7">
    <location>
        <position position="391"/>
    </location>
</feature>
<reference evidence="10" key="1">
    <citation type="submission" date="2023-05" db="EMBL/GenBank/DDBJ databases">
        <authorList>
            <person name="Zhang X."/>
        </authorList>
    </citation>
    <scope>NUCLEOTIDE SEQUENCE</scope>
    <source>
        <strain evidence="10">BD1B2-1</strain>
    </source>
</reference>
<evidence type="ECO:0000256" key="7">
    <source>
        <dbReference type="PIRSR" id="PIRSR001217-1"/>
    </source>
</evidence>
<dbReference type="InterPro" id="IPR029045">
    <property type="entry name" value="ClpP/crotonase-like_dom_sf"/>
</dbReference>
<evidence type="ECO:0000256" key="2">
    <source>
        <dbReference type="ARBA" id="ARBA00008683"/>
    </source>
</evidence>
<dbReference type="InterPro" id="IPR004635">
    <property type="entry name" value="Pept_S49_SppA"/>
</dbReference>
<dbReference type="InterPro" id="IPR004634">
    <property type="entry name" value="Pept_S49_pIV"/>
</dbReference>
<organism evidence="10 11">
    <name type="scientific">Xanthocytophaga agilis</name>
    <dbReference type="NCBI Taxonomy" id="3048010"/>
    <lineage>
        <taxon>Bacteria</taxon>
        <taxon>Pseudomonadati</taxon>
        <taxon>Bacteroidota</taxon>
        <taxon>Cytophagia</taxon>
        <taxon>Cytophagales</taxon>
        <taxon>Rhodocytophagaceae</taxon>
        <taxon>Xanthocytophaga</taxon>
    </lineage>
</organism>
<evidence type="ECO:0000256" key="1">
    <source>
        <dbReference type="ARBA" id="ARBA00004370"/>
    </source>
</evidence>
<dbReference type="RefSeq" id="WP_314513325.1">
    <property type="nucleotide sequence ID" value="NZ_JASJOU010000006.1"/>
</dbReference>
<dbReference type="NCBIfam" id="TIGR00706">
    <property type="entry name" value="SppA_dom"/>
    <property type="match status" value="1"/>
</dbReference>
<keyword evidence="11" id="KW-1185">Reference proteome</keyword>
<name>A0AAE3R7M1_9BACT</name>
<dbReference type="InterPro" id="IPR047272">
    <property type="entry name" value="S49_SppA_C"/>
</dbReference>
<accession>A0AAE3R7M1</accession>
<dbReference type="CDD" id="cd07023">
    <property type="entry name" value="S49_Sppa_N_C"/>
    <property type="match status" value="1"/>
</dbReference>
<dbReference type="EMBL" id="JASJOU010000006">
    <property type="protein sequence ID" value="MDJ1502944.1"/>
    <property type="molecule type" value="Genomic_DNA"/>
</dbReference>
<gene>
    <name evidence="10" type="primary">sppA</name>
    <name evidence="10" type="ORF">QNI22_19900</name>
</gene>
<dbReference type="GO" id="GO:0006465">
    <property type="term" value="P:signal peptide processing"/>
    <property type="evidence" value="ECO:0007669"/>
    <property type="project" value="InterPro"/>
</dbReference>
<dbReference type="Pfam" id="PF01343">
    <property type="entry name" value="Peptidase_S49"/>
    <property type="match status" value="2"/>
</dbReference>
<feature type="active site" description="Proton donor/acceptor" evidence="7">
    <location>
        <position position="194"/>
    </location>
</feature>
<dbReference type="GO" id="GO:0008236">
    <property type="term" value="F:serine-type peptidase activity"/>
    <property type="evidence" value="ECO:0007669"/>
    <property type="project" value="UniProtKB-KW"/>
</dbReference>
<feature type="domain" description="Peptidase S49" evidence="9">
    <location>
        <begin position="375"/>
        <end position="527"/>
    </location>
</feature>
<sequence length="593" mass="65819">MLQFLKYVLATVIGLVIFSLLAFFIFLGFITAASSGDKVTVKENSVLKLKFDKPIVERGRENDSFAELANSLSGNPNSVGLIQIRQTIAAAKNDNNIKGIYLEPDMYGSTAGYPTLEEIRTSLVDFKKSGKFIIAYGEYYTEKSIYLASVADKIYLNPEGIVEWNGLNASITFLKGTLDKLGVKPEIFKVGDYKSAVEPFLRQDMSEPSREQTRSFLTSINSHLLKTISDARGISTNELQALADSLTIREPKDAQQYKLVTDVGYADEVETAIKKALKQDEKKKIEFISFAKYNKADNKEKSESGSYDNRIAVIVASGEINSGDGGDESIGSDRIAEALRKAREDEKIKAVVLRINSPGGSSLASDVMWREIQLTKEKKPVVASMSDYAASGGYYMAMGCDKIIAHPTTLTGSIGVFGLWFNVKDLLNDKLGVTVDGVKTNSYADIGLPTRNMSDFERQWFQKRTESVYEDFTTKAAKGRKMNVEDLRKIASGRVWTGEQAKQNGLVDALGGLEDAVAEAAKLAKLKEGDYRLRYLPEQKPLIEELFGDSNETMETKIIQKHTGVLAPYIKDIQKLKSWQGTQTRLPFELEIR</sequence>
<comment type="subcellular location">
    <subcellularLocation>
        <location evidence="1">Membrane</location>
    </subcellularLocation>
</comment>
<dbReference type="InterPro" id="IPR047217">
    <property type="entry name" value="S49_SppA_67K_type_N"/>
</dbReference>
<comment type="similarity">
    <text evidence="2">Belongs to the peptidase S49 family.</text>
</comment>
<dbReference type="SUPFAM" id="SSF52096">
    <property type="entry name" value="ClpP/crotonase"/>
    <property type="match status" value="2"/>
</dbReference>
<evidence type="ECO:0000313" key="11">
    <source>
        <dbReference type="Proteomes" id="UP001232063"/>
    </source>
</evidence>
<evidence type="ECO:0000259" key="9">
    <source>
        <dbReference type="Pfam" id="PF01343"/>
    </source>
</evidence>
<evidence type="ECO:0000256" key="6">
    <source>
        <dbReference type="ARBA" id="ARBA00023136"/>
    </source>
</evidence>
<keyword evidence="3" id="KW-0645">Protease</keyword>
<dbReference type="GO" id="GO:0016020">
    <property type="term" value="C:membrane"/>
    <property type="evidence" value="ECO:0007669"/>
    <property type="project" value="UniProtKB-SubCell"/>
</dbReference>
<dbReference type="PANTHER" id="PTHR33209:SF1">
    <property type="entry name" value="PEPTIDASE S49 DOMAIN-CONTAINING PROTEIN"/>
    <property type="match status" value="1"/>
</dbReference>
<keyword evidence="5" id="KW-0720">Serine protease</keyword>
<feature type="domain" description="Peptidase S49" evidence="9">
    <location>
        <begin position="126"/>
        <end position="278"/>
    </location>
</feature>
<keyword evidence="8" id="KW-1133">Transmembrane helix</keyword>
<keyword evidence="8" id="KW-0812">Transmembrane</keyword>